<dbReference type="Gene3D" id="2.90.10.10">
    <property type="entry name" value="Bulb-type lectin domain"/>
    <property type="match status" value="1"/>
</dbReference>
<feature type="chain" id="PRO_5041389361" description="Bulb-type lectin domain-containing protein" evidence="6">
    <location>
        <begin position="26"/>
        <end position="436"/>
    </location>
</feature>
<evidence type="ECO:0000256" key="3">
    <source>
        <dbReference type="ARBA" id="ARBA00023157"/>
    </source>
</evidence>
<dbReference type="Proteomes" id="UP001168098">
    <property type="component" value="Unassembled WGS sequence"/>
</dbReference>
<dbReference type="GO" id="GO:0048544">
    <property type="term" value="P:recognition of pollen"/>
    <property type="evidence" value="ECO:0007669"/>
    <property type="project" value="InterPro"/>
</dbReference>
<dbReference type="CDD" id="cd01098">
    <property type="entry name" value="PAN_AP_plant"/>
    <property type="match status" value="1"/>
</dbReference>
<keyword evidence="3" id="KW-1015">Disulfide bond</keyword>
<evidence type="ECO:0000256" key="5">
    <source>
        <dbReference type="SAM" id="Phobius"/>
    </source>
</evidence>
<dbReference type="PANTHER" id="PTHR32444:SF118">
    <property type="entry name" value="OS09G0551150 PROTEIN"/>
    <property type="match status" value="1"/>
</dbReference>
<dbReference type="SMART" id="SM00108">
    <property type="entry name" value="B_lectin"/>
    <property type="match status" value="1"/>
</dbReference>
<dbReference type="Pfam" id="PF00954">
    <property type="entry name" value="S_locus_glycop"/>
    <property type="match status" value="1"/>
</dbReference>
<dbReference type="EMBL" id="JARBHA010000019">
    <property type="protein sequence ID" value="KAJ9671823.1"/>
    <property type="molecule type" value="Genomic_DNA"/>
</dbReference>
<feature type="signal peptide" evidence="6">
    <location>
        <begin position="1"/>
        <end position="25"/>
    </location>
</feature>
<keyword evidence="4" id="KW-0325">Glycoprotein</keyword>
<evidence type="ECO:0000256" key="1">
    <source>
        <dbReference type="ARBA" id="ARBA00003061"/>
    </source>
</evidence>
<keyword evidence="5" id="KW-0812">Transmembrane</keyword>
<gene>
    <name evidence="8" type="ORF">PVL29_025500</name>
</gene>
<keyword evidence="2 6" id="KW-0732">Signal</keyword>
<evidence type="ECO:0000259" key="7">
    <source>
        <dbReference type="PROSITE" id="PS50927"/>
    </source>
</evidence>
<organism evidence="8 9">
    <name type="scientific">Vitis rotundifolia</name>
    <name type="common">Muscadine grape</name>
    <dbReference type="NCBI Taxonomy" id="103349"/>
    <lineage>
        <taxon>Eukaryota</taxon>
        <taxon>Viridiplantae</taxon>
        <taxon>Streptophyta</taxon>
        <taxon>Embryophyta</taxon>
        <taxon>Tracheophyta</taxon>
        <taxon>Spermatophyta</taxon>
        <taxon>Magnoliopsida</taxon>
        <taxon>eudicotyledons</taxon>
        <taxon>Gunneridae</taxon>
        <taxon>Pentapetalae</taxon>
        <taxon>rosids</taxon>
        <taxon>Vitales</taxon>
        <taxon>Vitaceae</taxon>
        <taxon>Viteae</taxon>
        <taxon>Vitis</taxon>
    </lineage>
</organism>
<proteinExistence type="predicted"/>
<evidence type="ECO:0000256" key="4">
    <source>
        <dbReference type="ARBA" id="ARBA00023180"/>
    </source>
</evidence>
<dbReference type="InterPro" id="IPR001480">
    <property type="entry name" value="Bulb-type_lectin_dom"/>
</dbReference>
<dbReference type="InterPro" id="IPR035446">
    <property type="entry name" value="SLSG/EP1"/>
</dbReference>
<keyword evidence="5" id="KW-1133">Transmembrane helix</keyword>
<comment type="function">
    <text evidence="1">Involved in sporophytic self-incompatibility system (the inability of flowering plants to achieve self-fertilization).</text>
</comment>
<dbReference type="AlphaFoldDB" id="A0AA38YJZ1"/>
<accession>A0AA38YJZ1</accession>
<evidence type="ECO:0000313" key="9">
    <source>
        <dbReference type="Proteomes" id="UP001168098"/>
    </source>
</evidence>
<sequence>MKNLPFCTFFYILISFSIFSEFSSAGDAINETRSLRDGQTLVSLGKSFELGFFSPSHSKGRYLGIWYKNSPSTVVWVANKEKPITVSYGVLSFGTDGNLVVLNQAKGIIWSSSLSRIIENPVVQLLESGNLVLREKSVADPEGYIWQSFDFPCHTLLRGMKFGWNSKNSQDWYLTSWRSASDPSPGDFTWRIDTVGLPQPVLRKGSEKKFRAGPWIGSRFSGYPAAKNIFIRPSMAINENEFYYFYELIDNSIITRLTLDEQEWDLVFSIQGDQCDDYRCCGANSICRIHDKPICQCLDGFVPRLQNKWQLLIWTSGYVRRTPLDCQKGEGFVEVKNVKLPDPLRQCEAECLKNCSCMAYSSSDIRKGGSGCLICDSNGKKKHLSTWAVASSASGVLVLGLLLGCLYWKLRRKTGKHSSPPLSILLKEKFYSLFRP</sequence>
<evidence type="ECO:0000256" key="2">
    <source>
        <dbReference type="ARBA" id="ARBA00022729"/>
    </source>
</evidence>
<dbReference type="InterPro" id="IPR036426">
    <property type="entry name" value="Bulb-type_lectin_dom_sf"/>
</dbReference>
<reference evidence="8 9" key="1">
    <citation type="journal article" date="2023" name="BMC Biotechnol.">
        <title>Vitis rotundifolia cv Carlos genome sequencing.</title>
        <authorList>
            <person name="Huff M."/>
            <person name="Hulse-Kemp A."/>
            <person name="Scheffler B."/>
            <person name="Youngblood R."/>
            <person name="Simpson S."/>
            <person name="Babiker E."/>
            <person name="Staton M."/>
        </authorList>
    </citation>
    <scope>NUCLEOTIDE SEQUENCE [LARGE SCALE GENOMIC DNA]</scope>
    <source>
        <tissue evidence="8">Leaf</tissue>
    </source>
</reference>
<dbReference type="InterPro" id="IPR003609">
    <property type="entry name" value="Pan_app"/>
</dbReference>
<evidence type="ECO:0000313" key="8">
    <source>
        <dbReference type="EMBL" id="KAJ9671823.1"/>
    </source>
</evidence>
<name>A0AA38YJZ1_VITRO</name>
<dbReference type="SUPFAM" id="SSF51110">
    <property type="entry name" value="alpha-D-mannose-specific plant lectins"/>
    <property type="match status" value="1"/>
</dbReference>
<dbReference type="Pfam" id="PF08276">
    <property type="entry name" value="PAN_2"/>
    <property type="match status" value="1"/>
</dbReference>
<dbReference type="PROSITE" id="PS50927">
    <property type="entry name" value="BULB_LECTIN"/>
    <property type="match status" value="1"/>
</dbReference>
<dbReference type="PANTHER" id="PTHR32444">
    <property type="entry name" value="BULB-TYPE LECTIN DOMAIN-CONTAINING PROTEIN"/>
    <property type="match status" value="1"/>
</dbReference>
<dbReference type="PIRSF" id="PIRSF002686">
    <property type="entry name" value="SLG"/>
    <property type="match status" value="1"/>
</dbReference>
<comment type="caution">
    <text evidence="8">The sequence shown here is derived from an EMBL/GenBank/DDBJ whole genome shotgun (WGS) entry which is preliminary data.</text>
</comment>
<feature type="domain" description="Bulb-type lectin" evidence="7">
    <location>
        <begin position="26"/>
        <end position="146"/>
    </location>
</feature>
<keyword evidence="5" id="KW-0472">Membrane</keyword>
<dbReference type="CDD" id="cd00028">
    <property type="entry name" value="B_lectin"/>
    <property type="match status" value="1"/>
</dbReference>
<dbReference type="FunFam" id="2.90.10.10:FF:000004">
    <property type="entry name" value="G-type lectin S-receptor-like serine/threonine-protein kinase"/>
    <property type="match status" value="1"/>
</dbReference>
<dbReference type="InterPro" id="IPR000858">
    <property type="entry name" value="S_locus_glycoprot_dom"/>
</dbReference>
<protein>
    <recommendedName>
        <fullName evidence="7">Bulb-type lectin domain-containing protein</fullName>
    </recommendedName>
</protein>
<evidence type="ECO:0000256" key="6">
    <source>
        <dbReference type="SAM" id="SignalP"/>
    </source>
</evidence>
<feature type="transmembrane region" description="Helical" evidence="5">
    <location>
        <begin position="387"/>
        <end position="408"/>
    </location>
</feature>
<keyword evidence="9" id="KW-1185">Reference proteome</keyword>
<dbReference type="Pfam" id="PF01453">
    <property type="entry name" value="B_lectin"/>
    <property type="match status" value="1"/>
</dbReference>